<feature type="chain" id="PRO_5042488253" evidence="2">
    <location>
        <begin position="18"/>
        <end position="90"/>
    </location>
</feature>
<accession>A0AAJ5QG26</accession>
<dbReference type="Proteomes" id="UP001211544">
    <property type="component" value="Chromosome"/>
</dbReference>
<evidence type="ECO:0000313" key="4">
    <source>
        <dbReference type="Proteomes" id="UP001211544"/>
    </source>
</evidence>
<dbReference type="AlphaFoldDB" id="A0AAJ5QG26"/>
<sequence>MGIETATLAAYAAVASAAVGAGTAVYSATQNKTPSVKDPLKQGADAATAGADDLLRKKSRQGINANILSGSGGAGNVGASSTGQKSLLGG</sequence>
<protein>
    <submittedName>
        <fullName evidence="3">Uncharacterized protein</fullName>
    </submittedName>
</protein>
<evidence type="ECO:0000313" key="3">
    <source>
        <dbReference type="EMBL" id="WBG90027.1"/>
    </source>
</evidence>
<keyword evidence="2" id="KW-0732">Signal</keyword>
<dbReference type="KEGG" id="kpie:N5580_13120"/>
<feature type="signal peptide" evidence="2">
    <location>
        <begin position="1"/>
        <end position="17"/>
    </location>
</feature>
<dbReference type="EMBL" id="CP104758">
    <property type="protein sequence ID" value="WBG90027.1"/>
    <property type="molecule type" value="Genomic_DNA"/>
</dbReference>
<keyword evidence="4" id="KW-1185">Reference proteome</keyword>
<feature type="region of interest" description="Disordered" evidence="1">
    <location>
        <begin position="67"/>
        <end position="90"/>
    </location>
</feature>
<evidence type="ECO:0000256" key="1">
    <source>
        <dbReference type="SAM" id="MobiDB-lite"/>
    </source>
</evidence>
<proteinExistence type="predicted"/>
<dbReference type="RefSeq" id="WP_166934848.1">
    <property type="nucleotide sequence ID" value="NZ_CP104758.1"/>
</dbReference>
<organism evidence="3 4">
    <name type="scientific">Pantoea piersonii</name>
    <dbReference type="NCBI Taxonomy" id="2364647"/>
    <lineage>
        <taxon>Bacteria</taxon>
        <taxon>Pseudomonadati</taxon>
        <taxon>Pseudomonadota</taxon>
        <taxon>Gammaproteobacteria</taxon>
        <taxon>Enterobacterales</taxon>
        <taxon>Erwiniaceae</taxon>
        <taxon>Pantoea</taxon>
    </lineage>
</organism>
<reference evidence="3 4" key="1">
    <citation type="journal article" date="2022" name="J Glob Antimicrob Resist">
        <title>First complete genome of a multidrug resistant strain of the novel human pathogen Kalamiella piersonii (GABEKP28) identified in human saliva.</title>
        <authorList>
            <person name="McDonagh F."/>
            <person name="Singh N.K."/>
            <person name="Venkateswaran K."/>
            <person name="Lonappan A.M."/>
            <person name="Hallahan B."/>
            <person name="Tuohy A."/>
            <person name="Burke L."/>
            <person name="Kovarova A."/>
            <person name="Miliotis G."/>
        </authorList>
    </citation>
    <scope>NUCLEOTIDE SEQUENCE [LARGE SCALE GENOMIC DNA]</scope>
    <source>
        <strain evidence="3 4">GABEKP28</strain>
    </source>
</reference>
<name>A0AAJ5QG26_9GAMM</name>
<gene>
    <name evidence="3" type="ORF">N5580_13120</name>
</gene>
<evidence type="ECO:0000256" key="2">
    <source>
        <dbReference type="SAM" id="SignalP"/>
    </source>
</evidence>